<dbReference type="AlphaFoldDB" id="A0A964WVS2"/>
<sequence length="222" mass="24051">MSELGTKPRGEEPAADRRDRILDAAGRCFARAGFHRTTMNDVAQEAGMTAGNLYRYFASKDALVAGLCERDRADLAAEFEAFQPEPGNFLAAFAAFGRKHFEDGERDKAALCLEIWAEAARNPLVAGVHNEFDRDIIRHLIQIFEDAKRSGAMAPDVDSTAAASILAKLADGLFVRRAIAPDFDPDREIREVFAVVKALVDGAIVLSRAAGGTEDRPCSPAA</sequence>
<protein>
    <submittedName>
        <fullName evidence="7">TetR/AcrR family transcriptional regulator</fullName>
    </submittedName>
</protein>
<dbReference type="InterPro" id="IPR001647">
    <property type="entry name" value="HTH_TetR"/>
</dbReference>
<organism evidence="7 8">
    <name type="scientific">Propylenella binzhouense</name>
    <dbReference type="NCBI Taxonomy" id="2555902"/>
    <lineage>
        <taxon>Bacteria</taxon>
        <taxon>Pseudomonadati</taxon>
        <taxon>Pseudomonadota</taxon>
        <taxon>Alphaproteobacteria</taxon>
        <taxon>Hyphomicrobiales</taxon>
        <taxon>Propylenellaceae</taxon>
        <taxon>Propylenella</taxon>
    </lineage>
</organism>
<dbReference type="InterPro" id="IPR009057">
    <property type="entry name" value="Homeodomain-like_sf"/>
</dbReference>
<keyword evidence="2" id="KW-0805">Transcription regulation</keyword>
<evidence type="ECO:0000256" key="5">
    <source>
        <dbReference type="PROSITE-ProRule" id="PRU00335"/>
    </source>
</evidence>
<dbReference type="Proteomes" id="UP000773614">
    <property type="component" value="Unassembled WGS sequence"/>
</dbReference>
<dbReference type="PANTHER" id="PTHR30055:SF226">
    <property type="entry name" value="HTH-TYPE TRANSCRIPTIONAL REGULATOR PKSA"/>
    <property type="match status" value="1"/>
</dbReference>
<feature type="domain" description="HTH tetR-type" evidence="6">
    <location>
        <begin position="15"/>
        <end position="75"/>
    </location>
</feature>
<dbReference type="Pfam" id="PF13977">
    <property type="entry name" value="TetR_C_6"/>
    <property type="match status" value="1"/>
</dbReference>
<name>A0A964WVS2_9HYPH</name>
<dbReference type="GO" id="GO:0003700">
    <property type="term" value="F:DNA-binding transcription factor activity"/>
    <property type="evidence" value="ECO:0007669"/>
    <property type="project" value="TreeGrafter"/>
</dbReference>
<dbReference type="SUPFAM" id="SSF46689">
    <property type="entry name" value="Homeodomain-like"/>
    <property type="match status" value="1"/>
</dbReference>
<proteinExistence type="predicted"/>
<evidence type="ECO:0000313" key="8">
    <source>
        <dbReference type="Proteomes" id="UP000773614"/>
    </source>
</evidence>
<dbReference type="Pfam" id="PF00440">
    <property type="entry name" value="TetR_N"/>
    <property type="match status" value="1"/>
</dbReference>
<dbReference type="GO" id="GO:0000976">
    <property type="term" value="F:transcription cis-regulatory region binding"/>
    <property type="evidence" value="ECO:0007669"/>
    <property type="project" value="TreeGrafter"/>
</dbReference>
<keyword evidence="3 5" id="KW-0238">DNA-binding</keyword>
<dbReference type="EMBL" id="SPKJ01000124">
    <property type="protein sequence ID" value="MYZ50120.1"/>
    <property type="molecule type" value="Genomic_DNA"/>
</dbReference>
<dbReference type="PROSITE" id="PS50977">
    <property type="entry name" value="HTH_TETR_2"/>
    <property type="match status" value="1"/>
</dbReference>
<dbReference type="InterPro" id="IPR039538">
    <property type="entry name" value="BetI_C"/>
</dbReference>
<dbReference type="PRINTS" id="PR00455">
    <property type="entry name" value="HTHTETR"/>
</dbReference>
<gene>
    <name evidence="7" type="ORF">E4O86_20650</name>
</gene>
<feature type="DNA-binding region" description="H-T-H motif" evidence="5">
    <location>
        <begin position="38"/>
        <end position="57"/>
    </location>
</feature>
<dbReference type="InterPro" id="IPR050109">
    <property type="entry name" value="HTH-type_TetR-like_transc_reg"/>
</dbReference>
<dbReference type="PANTHER" id="PTHR30055">
    <property type="entry name" value="HTH-TYPE TRANSCRIPTIONAL REGULATOR RUTR"/>
    <property type="match status" value="1"/>
</dbReference>
<keyword evidence="1" id="KW-0678">Repressor</keyword>
<evidence type="ECO:0000256" key="4">
    <source>
        <dbReference type="ARBA" id="ARBA00023163"/>
    </source>
</evidence>
<dbReference type="SUPFAM" id="SSF48498">
    <property type="entry name" value="Tetracyclin repressor-like, C-terminal domain"/>
    <property type="match status" value="1"/>
</dbReference>
<evidence type="ECO:0000259" key="6">
    <source>
        <dbReference type="PROSITE" id="PS50977"/>
    </source>
</evidence>
<dbReference type="OrthoDB" id="9802802at2"/>
<reference evidence="7" key="1">
    <citation type="submission" date="2019-03" db="EMBL/GenBank/DDBJ databases">
        <title>Afifella sp. nov., isolated from activated sludge.</title>
        <authorList>
            <person name="Li Q."/>
            <person name="Liu Y."/>
        </authorList>
    </citation>
    <scope>NUCLEOTIDE SEQUENCE</scope>
    <source>
        <strain evidence="7">L72</strain>
    </source>
</reference>
<accession>A0A964WVS2</accession>
<keyword evidence="8" id="KW-1185">Reference proteome</keyword>
<dbReference type="InterPro" id="IPR036271">
    <property type="entry name" value="Tet_transcr_reg_TetR-rel_C_sf"/>
</dbReference>
<evidence type="ECO:0000256" key="2">
    <source>
        <dbReference type="ARBA" id="ARBA00023015"/>
    </source>
</evidence>
<keyword evidence="4" id="KW-0804">Transcription</keyword>
<comment type="caution">
    <text evidence="7">The sequence shown here is derived from an EMBL/GenBank/DDBJ whole genome shotgun (WGS) entry which is preliminary data.</text>
</comment>
<evidence type="ECO:0000256" key="1">
    <source>
        <dbReference type="ARBA" id="ARBA00022491"/>
    </source>
</evidence>
<dbReference type="Gene3D" id="1.10.357.10">
    <property type="entry name" value="Tetracycline Repressor, domain 2"/>
    <property type="match status" value="1"/>
</dbReference>
<evidence type="ECO:0000256" key="3">
    <source>
        <dbReference type="ARBA" id="ARBA00023125"/>
    </source>
</evidence>
<evidence type="ECO:0000313" key="7">
    <source>
        <dbReference type="EMBL" id="MYZ50120.1"/>
    </source>
</evidence>